<name>A0A7S3KVT8_9STRA</name>
<protein>
    <submittedName>
        <fullName evidence="1">Uncharacterized protein</fullName>
    </submittedName>
</protein>
<evidence type="ECO:0000313" key="1">
    <source>
        <dbReference type="EMBL" id="CAE0402082.1"/>
    </source>
</evidence>
<dbReference type="SUPFAM" id="SSF109604">
    <property type="entry name" value="HD-domain/PDEase-like"/>
    <property type="match status" value="1"/>
</dbReference>
<accession>A0A7S3KVT8</accession>
<gene>
    <name evidence="1" type="ORF">ACOF00016_LOCUS377</name>
</gene>
<proteinExistence type="predicted"/>
<reference evidence="1" key="1">
    <citation type="submission" date="2021-01" db="EMBL/GenBank/DDBJ databases">
        <authorList>
            <person name="Corre E."/>
            <person name="Pelletier E."/>
            <person name="Niang G."/>
            <person name="Scheremetjew M."/>
            <person name="Finn R."/>
            <person name="Kale V."/>
            <person name="Holt S."/>
            <person name="Cochrane G."/>
            <person name="Meng A."/>
            <person name="Brown T."/>
            <person name="Cohen L."/>
        </authorList>
    </citation>
    <scope>NUCLEOTIDE SEQUENCE</scope>
    <source>
        <strain evidence="1">CCMP127</strain>
    </source>
</reference>
<organism evidence="1">
    <name type="scientific">Amphora coffeiformis</name>
    <dbReference type="NCBI Taxonomy" id="265554"/>
    <lineage>
        <taxon>Eukaryota</taxon>
        <taxon>Sar</taxon>
        <taxon>Stramenopiles</taxon>
        <taxon>Ochrophyta</taxon>
        <taxon>Bacillariophyta</taxon>
        <taxon>Bacillariophyceae</taxon>
        <taxon>Bacillariophycidae</taxon>
        <taxon>Thalassiophysales</taxon>
        <taxon>Catenulaceae</taxon>
        <taxon>Amphora</taxon>
    </lineage>
</organism>
<sequence>MKQIHNELGFLENPPDNVAKEVRRRPVKTGTYIARLIQLIEDSLTKLGVRIQEDIENNLRMIEHMAIIIHDSMSVSTRNYHSVQHVFDVAEGVADDPIAILAAIFHDCVYYHVDGRVSDLQRQHLKIYEDSLVKEDKLPEYHVKGDRGSSDTLLRMVECVFGYPHNTVVTHRNGLNEFLSAVICVRQLEPFLPLRELAEIACCIEMTIPFRPNITDQYGNELSCGDRLFLQMSAANSQFNLGMNDEQVVEAVQRAVRISNEGKCHLSSNSVLFLKTILLELLIFLTIKSQDVSNFGSEDVLWFLDNTWSLLPETNEALRQQFLYSVEDFQFAVHKMYGFFSFLKPEVVFTSFRGVPAPEVSAEREKFTTLNLKLGRKYVGAKLLSISVLAAFAELTGGDAPISLFMGDLPSRHRNSRRSQSPFAELPKPLIDGNSMVDPTVYKILSEGRRGETSFDIRQSPLAAFLYGHLGDEKVDALLKTPHEKWPTLYPMSKETAKALLRELPKENVGCLGTALSSVAFSRKEVLLAVVKDITAD</sequence>
<dbReference type="EMBL" id="HBIM01000432">
    <property type="protein sequence ID" value="CAE0402082.1"/>
    <property type="molecule type" value="Transcribed_RNA"/>
</dbReference>
<dbReference type="AlphaFoldDB" id="A0A7S3KVT8"/>